<protein>
    <recommendedName>
        <fullName evidence="3">thioredoxin-dependent peroxiredoxin</fullName>
        <ecNumber evidence="3">1.11.1.24</ecNumber>
    </recommendedName>
    <alternativeName>
        <fullName evidence="11">Bacterioferritin comigratory protein</fullName>
    </alternativeName>
    <alternativeName>
        <fullName evidence="9">Thioredoxin peroxidase</fullName>
    </alternativeName>
</protein>
<dbReference type="InterPro" id="IPR036249">
    <property type="entry name" value="Thioredoxin-like_sf"/>
</dbReference>
<dbReference type="Proteomes" id="UP000214688">
    <property type="component" value="Chromosome"/>
</dbReference>
<evidence type="ECO:0000256" key="7">
    <source>
        <dbReference type="ARBA" id="ARBA00023157"/>
    </source>
</evidence>
<keyword evidence="7" id="KW-1015">Disulfide bond</keyword>
<comment type="subunit">
    <text evidence="2">Monomer.</text>
</comment>
<dbReference type="GO" id="GO:0034599">
    <property type="term" value="P:cellular response to oxidative stress"/>
    <property type="evidence" value="ECO:0007669"/>
    <property type="project" value="TreeGrafter"/>
</dbReference>
<name>A0A223D3G0_9BACL</name>
<evidence type="ECO:0000256" key="10">
    <source>
        <dbReference type="ARBA" id="ARBA00038489"/>
    </source>
</evidence>
<evidence type="ECO:0000259" key="14">
    <source>
        <dbReference type="PROSITE" id="PS51352"/>
    </source>
</evidence>
<dbReference type="PROSITE" id="PS51352">
    <property type="entry name" value="THIOREDOXIN_2"/>
    <property type="match status" value="1"/>
</dbReference>
<dbReference type="SUPFAM" id="SSF52833">
    <property type="entry name" value="Thioredoxin-like"/>
    <property type="match status" value="1"/>
</dbReference>
<dbReference type="RefSeq" id="WP_094237412.1">
    <property type="nucleotide sequence ID" value="NZ_CP022657.1"/>
</dbReference>
<evidence type="ECO:0000256" key="4">
    <source>
        <dbReference type="ARBA" id="ARBA00022559"/>
    </source>
</evidence>
<evidence type="ECO:0000256" key="1">
    <source>
        <dbReference type="ARBA" id="ARBA00003330"/>
    </source>
</evidence>
<organism evidence="15 16">
    <name type="scientific">Tumebacillus algifaecis</name>
    <dbReference type="NCBI Taxonomy" id="1214604"/>
    <lineage>
        <taxon>Bacteria</taxon>
        <taxon>Bacillati</taxon>
        <taxon>Bacillota</taxon>
        <taxon>Bacilli</taxon>
        <taxon>Bacillales</taxon>
        <taxon>Alicyclobacillaceae</taxon>
        <taxon>Tumebacillus</taxon>
    </lineage>
</organism>
<evidence type="ECO:0000313" key="16">
    <source>
        <dbReference type="Proteomes" id="UP000214688"/>
    </source>
</evidence>
<feature type="domain" description="Thioredoxin" evidence="14">
    <location>
        <begin position="4"/>
        <end position="156"/>
    </location>
</feature>
<comment type="similarity">
    <text evidence="10">Belongs to the peroxiredoxin family. BCP/PrxQ subfamily.</text>
</comment>
<dbReference type="PIRSF" id="PIRSF000239">
    <property type="entry name" value="AHPC"/>
    <property type="match status" value="1"/>
</dbReference>
<dbReference type="Pfam" id="PF00578">
    <property type="entry name" value="AhpC-TSA"/>
    <property type="match status" value="1"/>
</dbReference>
<dbReference type="InterPro" id="IPR013766">
    <property type="entry name" value="Thioredoxin_domain"/>
</dbReference>
<comment type="function">
    <text evidence="1">Thiol-specific peroxidase that catalyzes the reduction of hydrogen peroxide and organic hydroperoxides to water and alcohols, respectively. Plays a role in cell protection against oxidative stress by detoxifying peroxides and as sensor of hydrogen peroxide-mediated signaling events.</text>
</comment>
<dbReference type="CDD" id="cd03017">
    <property type="entry name" value="PRX_BCP"/>
    <property type="match status" value="1"/>
</dbReference>
<gene>
    <name evidence="15" type="ORF">CIG75_15350</name>
</gene>
<evidence type="ECO:0000313" key="15">
    <source>
        <dbReference type="EMBL" id="ASS76179.1"/>
    </source>
</evidence>
<evidence type="ECO:0000256" key="11">
    <source>
        <dbReference type="ARBA" id="ARBA00041373"/>
    </source>
</evidence>
<accession>A0A223D3G0</accession>
<evidence type="ECO:0000256" key="5">
    <source>
        <dbReference type="ARBA" id="ARBA00022862"/>
    </source>
</evidence>
<keyword evidence="5" id="KW-0049">Antioxidant</keyword>
<dbReference type="GO" id="GO:0005737">
    <property type="term" value="C:cytoplasm"/>
    <property type="evidence" value="ECO:0007669"/>
    <property type="project" value="TreeGrafter"/>
</dbReference>
<dbReference type="KEGG" id="tab:CIG75_15350"/>
<keyword evidence="4 15" id="KW-0575">Peroxidase</keyword>
<dbReference type="FunFam" id="3.40.30.10:FF:000007">
    <property type="entry name" value="Thioredoxin-dependent thiol peroxidase"/>
    <property type="match status" value="1"/>
</dbReference>
<dbReference type="InterPro" id="IPR050924">
    <property type="entry name" value="Peroxiredoxin_BCP/PrxQ"/>
</dbReference>
<dbReference type="AlphaFoldDB" id="A0A223D3G0"/>
<dbReference type="Gene3D" id="3.40.30.10">
    <property type="entry name" value="Glutaredoxin"/>
    <property type="match status" value="1"/>
</dbReference>
<dbReference type="PANTHER" id="PTHR42801:SF4">
    <property type="entry name" value="AHPC_TSA FAMILY PROTEIN"/>
    <property type="match status" value="1"/>
</dbReference>
<evidence type="ECO:0000256" key="12">
    <source>
        <dbReference type="ARBA" id="ARBA00049091"/>
    </source>
</evidence>
<proteinExistence type="inferred from homology"/>
<dbReference type="GO" id="GO:0045454">
    <property type="term" value="P:cell redox homeostasis"/>
    <property type="evidence" value="ECO:0007669"/>
    <property type="project" value="TreeGrafter"/>
</dbReference>
<evidence type="ECO:0000256" key="9">
    <source>
        <dbReference type="ARBA" id="ARBA00032824"/>
    </source>
</evidence>
<evidence type="ECO:0000256" key="6">
    <source>
        <dbReference type="ARBA" id="ARBA00023002"/>
    </source>
</evidence>
<dbReference type="EMBL" id="CP022657">
    <property type="protein sequence ID" value="ASS76179.1"/>
    <property type="molecule type" value="Genomic_DNA"/>
</dbReference>
<dbReference type="PANTHER" id="PTHR42801">
    <property type="entry name" value="THIOREDOXIN-DEPENDENT PEROXIDE REDUCTASE"/>
    <property type="match status" value="1"/>
</dbReference>
<keyword evidence="16" id="KW-1185">Reference proteome</keyword>
<dbReference type="GO" id="GO:0008379">
    <property type="term" value="F:thioredoxin peroxidase activity"/>
    <property type="evidence" value="ECO:0007669"/>
    <property type="project" value="TreeGrafter"/>
</dbReference>
<evidence type="ECO:0000256" key="8">
    <source>
        <dbReference type="ARBA" id="ARBA00023284"/>
    </source>
</evidence>
<comment type="catalytic activity">
    <reaction evidence="12">
        <text>a hydroperoxide + [thioredoxin]-dithiol = an alcohol + [thioredoxin]-disulfide + H2O</text>
        <dbReference type="Rhea" id="RHEA:62620"/>
        <dbReference type="Rhea" id="RHEA-COMP:10698"/>
        <dbReference type="Rhea" id="RHEA-COMP:10700"/>
        <dbReference type="ChEBI" id="CHEBI:15377"/>
        <dbReference type="ChEBI" id="CHEBI:29950"/>
        <dbReference type="ChEBI" id="CHEBI:30879"/>
        <dbReference type="ChEBI" id="CHEBI:35924"/>
        <dbReference type="ChEBI" id="CHEBI:50058"/>
        <dbReference type="EC" id="1.11.1.24"/>
    </reaction>
</comment>
<evidence type="ECO:0000256" key="2">
    <source>
        <dbReference type="ARBA" id="ARBA00011245"/>
    </source>
</evidence>
<dbReference type="NCBIfam" id="NF006960">
    <property type="entry name" value="PRK09437.1"/>
    <property type="match status" value="1"/>
</dbReference>
<dbReference type="InterPro" id="IPR000866">
    <property type="entry name" value="AhpC/TSA"/>
</dbReference>
<keyword evidence="6" id="KW-0560">Oxidoreductase</keyword>
<keyword evidence="8" id="KW-0676">Redox-active center</keyword>
<dbReference type="EC" id="1.11.1.24" evidence="3"/>
<evidence type="ECO:0000256" key="13">
    <source>
        <dbReference type="PIRSR" id="PIRSR000239-1"/>
    </source>
</evidence>
<feature type="active site" description="Cysteine sulfenic acid (-SOH) intermediate; for peroxidase activity" evidence="13">
    <location>
        <position position="46"/>
    </location>
</feature>
<dbReference type="OrthoDB" id="9812811at2"/>
<sequence length="156" mass="17217">MAEITAGNQAPDFTLPASNGEAVALSDLRGKNVVLYFYPKDMTPGCTTQACDFRDAHAAFEAADTVIVGISPDPVKRHLKFVEKEGLPFLLLADETHEISELYGVWKEKSMYGKKFWGIERTTFLIDKDGNIAKIYPKVKVKGHIEAVLADVQALT</sequence>
<dbReference type="InterPro" id="IPR024706">
    <property type="entry name" value="Peroxiredoxin_AhpC-typ"/>
</dbReference>
<evidence type="ECO:0000256" key="3">
    <source>
        <dbReference type="ARBA" id="ARBA00013017"/>
    </source>
</evidence>
<reference evidence="15 16" key="1">
    <citation type="journal article" date="2015" name="Int. J. Syst. Evol. Microbiol.">
        <title>Tumebacillus algifaecis sp. nov., isolated from decomposing algal scum.</title>
        <authorList>
            <person name="Wu Y.F."/>
            <person name="Zhang B."/>
            <person name="Xing P."/>
            <person name="Wu Q.L."/>
            <person name="Liu S.J."/>
        </authorList>
    </citation>
    <scope>NUCLEOTIDE SEQUENCE [LARGE SCALE GENOMIC DNA]</scope>
    <source>
        <strain evidence="15 16">THMBR28</strain>
    </source>
</reference>